<dbReference type="Pfam" id="PF06831">
    <property type="entry name" value="H2TH"/>
    <property type="match status" value="1"/>
</dbReference>
<dbReference type="SMART" id="SM01232">
    <property type="entry name" value="H2TH"/>
    <property type="match status" value="1"/>
</dbReference>
<evidence type="ECO:0000256" key="9">
    <source>
        <dbReference type="ARBA" id="ARBA00022833"/>
    </source>
</evidence>
<evidence type="ECO:0000256" key="1">
    <source>
        <dbReference type="ARBA" id="ARBA00001668"/>
    </source>
</evidence>
<evidence type="ECO:0000259" key="17">
    <source>
        <dbReference type="PROSITE" id="PS51066"/>
    </source>
</evidence>
<keyword evidence="10" id="KW-0238">DNA-binding</keyword>
<dbReference type="SUPFAM" id="SSF46946">
    <property type="entry name" value="S13-like H2TH domain"/>
    <property type="match status" value="1"/>
</dbReference>
<dbReference type="NCBIfam" id="NF002211">
    <property type="entry name" value="PRK01103.1"/>
    <property type="match status" value="1"/>
</dbReference>
<dbReference type="PANTHER" id="PTHR22993">
    <property type="entry name" value="FORMAMIDOPYRIMIDINE-DNA GLYCOSYLASE"/>
    <property type="match status" value="1"/>
</dbReference>
<evidence type="ECO:0000256" key="15">
    <source>
        <dbReference type="ARBA" id="ARBA00044632"/>
    </source>
</evidence>
<evidence type="ECO:0000256" key="16">
    <source>
        <dbReference type="PROSITE-ProRule" id="PRU00391"/>
    </source>
</evidence>
<dbReference type="Pfam" id="PF01149">
    <property type="entry name" value="Fapy_DNA_glyco"/>
    <property type="match status" value="1"/>
</dbReference>
<keyword evidence="13" id="KW-0511">Multifunctional enzyme</keyword>
<keyword evidence="12" id="KW-0456">Lyase</keyword>
<dbReference type="GO" id="GO:0008270">
    <property type="term" value="F:zinc ion binding"/>
    <property type="evidence" value="ECO:0007669"/>
    <property type="project" value="UniProtKB-KW"/>
</dbReference>
<dbReference type="InterPro" id="IPR000214">
    <property type="entry name" value="Znf_DNA_glyclase/AP_lyase"/>
</dbReference>
<dbReference type="Pfam" id="PF06827">
    <property type="entry name" value="zf-FPG_IleRS"/>
    <property type="match status" value="1"/>
</dbReference>
<gene>
    <name evidence="19" type="ORF">A2116_02405</name>
</gene>
<evidence type="ECO:0000256" key="11">
    <source>
        <dbReference type="ARBA" id="ARBA00023204"/>
    </source>
</evidence>
<sequence>MPEMPEVETIARGLDRKIKNRKITDIWTDWPKYFKLPKNAASFRKHVIGKKITAVGRRGKNVLIYLSDNHLLLVHQKMSGHLMVGKWRPASKITTSHVVRLRENWQGQKWIPVASGESPLWDPMNRFIRLIFFLSGGEMLALSDLRRFAKVLCAPREKVFDLPEIKKLGPEPLDKTFNFRKFEELFRGRKGRIKQILMDQNFITGIGNIYADEILWTARIHPTARVEKLKEKELKVIYGSIKKILKKALRLRGTSIDDYRDSGGERGKYDLTRYVYQREGEPCPRCGTKIKRIKLGGRSAHFCPKCQRP</sequence>
<dbReference type="PANTHER" id="PTHR22993:SF9">
    <property type="entry name" value="FORMAMIDOPYRIMIDINE-DNA GLYCOSYLASE"/>
    <property type="match status" value="1"/>
</dbReference>
<evidence type="ECO:0000313" key="20">
    <source>
        <dbReference type="Proteomes" id="UP000179368"/>
    </source>
</evidence>
<evidence type="ECO:0000256" key="13">
    <source>
        <dbReference type="ARBA" id="ARBA00023268"/>
    </source>
</evidence>
<dbReference type="GO" id="GO:0003684">
    <property type="term" value="F:damaged DNA binding"/>
    <property type="evidence" value="ECO:0007669"/>
    <property type="project" value="InterPro"/>
</dbReference>
<reference evidence="19 20" key="1">
    <citation type="journal article" date="2016" name="Nat. Commun.">
        <title>Thousands of microbial genomes shed light on interconnected biogeochemical processes in an aquifer system.</title>
        <authorList>
            <person name="Anantharaman K."/>
            <person name="Brown C.T."/>
            <person name="Hug L.A."/>
            <person name="Sharon I."/>
            <person name="Castelle C.J."/>
            <person name="Probst A.J."/>
            <person name="Thomas B.C."/>
            <person name="Singh A."/>
            <person name="Wilkins M.J."/>
            <person name="Karaoz U."/>
            <person name="Brodie E.L."/>
            <person name="Williams K.H."/>
            <person name="Hubbard S.S."/>
            <person name="Banfield J.F."/>
        </authorList>
    </citation>
    <scope>NUCLEOTIDE SEQUENCE [LARGE SCALE GENOMIC DNA]</scope>
</reference>
<keyword evidence="6" id="KW-0227">DNA damage</keyword>
<dbReference type="GO" id="GO:0006284">
    <property type="term" value="P:base-excision repair"/>
    <property type="evidence" value="ECO:0007669"/>
    <property type="project" value="InterPro"/>
</dbReference>
<protein>
    <submittedName>
        <fullName evidence="19">Uncharacterized protein</fullName>
    </submittedName>
</protein>
<dbReference type="InterPro" id="IPR015887">
    <property type="entry name" value="DNA_glyclase_Znf_dom_DNA_BS"/>
</dbReference>
<dbReference type="AlphaFoldDB" id="A0A1F6BUA0"/>
<dbReference type="InterPro" id="IPR010979">
    <property type="entry name" value="Ribosomal_uS13-like_H2TH"/>
</dbReference>
<comment type="cofactor">
    <cofactor evidence="2">
        <name>Zn(2+)</name>
        <dbReference type="ChEBI" id="CHEBI:29105"/>
    </cofactor>
</comment>
<evidence type="ECO:0000256" key="6">
    <source>
        <dbReference type="ARBA" id="ARBA00022763"/>
    </source>
</evidence>
<dbReference type="Proteomes" id="UP000179368">
    <property type="component" value="Unassembled WGS sequence"/>
</dbReference>
<organism evidence="19 20">
    <name type="scientific">Candidatus Jorgensenbacteria bacterium GWA1_49_17</name>
    <dbReference type="NCBI Taxonomy" id="1798467"/>
    <lineage>
        <taxon>Bacteria</taxon>
        <taxon>Candidatus Joergenseniibacteriota</taxon>
    </lineage>
</organism>
<dbReference type="InterPro" id="IPR010663">
    <property type="entry name" value="Znf_FPG/IleRS"/>
</dbReference>
<comment type="caution">
    <text evidence="19">The sequence shown here is derived from an EMBL/GenBank/DDBJ whole genome shotgun (WGS) entry which is preliminary data.</text>
</comment>
<evidence type="ECO:0000256" key="8">
    <source>
        <dbReference type="ARBA" id="ARBA00022801"/>
    </source>
</evidence>
<keyword evidence="14" id="KW-0326">Glycosidase</keyword>
<evidence type="ECO:0000256" key="4">
    <source>
        <dbReference type="ARBA" id="ARBA00011245"/>
    </source>
</evidence>
<comment type="catalytic activity">
    <reaction evidence="1">
        <text>Hydrolysis of DNA containing ring-opened 7-methylguanine residues, releasing 2,6-diamino-4-hydroxy-5-(N-methyl)formamidopyrimidine.</text>
        <dbReference type="EC" id="3.2.2.23"/>
    </reaction>
</comment>
<dbReference type="PROSITE" id="PS01242">
    <property type="entry name" value="ZF_FPG_1"/>
    <property type="match status" value="1"/>
</dbReference>
<dbReference type="SMART" id="SM00898">
    <property type="entry name" value="Fapy_DNA_glyco"/>
    <property type="match status" value="1"/>
</dbReference>
<dbReference type="PROSITE" id="PS51066">
    <property type="entry name" value="ZF_FPG_2"/>
    <property type="match status" value="1"/>
</dbReference>
<keyword evidence="8" id="KW-0378">Hydrolase</keyword>
<dbReference type="PROSITE" id="PS51068">
    <property type="entry name" value="FPG_CAT"/>
    <property type="match status" value="1"/>
</dbReference>
<keyword evidence="9" id="KW-0862">Zinc</keyword>
<dbReference type="GO" id="GO:0034039">
    <property type="term" value="F:8-oxo-7,8-dihydroguanine DNA N-glycosylase activity"/>
    <property type="evidence" value="ECO:0007669"/>
    <property type="project" value="TreeGrafter"/>
</dbReference>
<keyword evidence="11" id="KW-0234">DNA repair</keyword>
<dbReference type="Gene3D" id="1.10.8.50">
    <property type="match status" value="1"/>
</dbReference>
<evidence type="ECO:0000256" key="2">
    <source>
        <dbReference type="ARBA" id="ARBA00001947"/>
    </source>
</evidence>
<evidence type="ECO:0000256" key="12">
    <source>
        <dbReference type="ARBA" id="ARBA00023239"/>
    </source>
</evidence>
<evidence type="ECO:0000256" key="14">
    <source>
        <dbReference type="ARBA" id="ARBA00023295"/>
    </source>
</evidence>
<comment type="similarity">
    <text evidence="3">Belongs to the FPG family.</text>
</comment>
<evidence type="ECO:0000256" key="10">
    <source>
        <dbReference type="ARBA" id="ARBA00023125"/>
    </source>
</evidence>
<evidence type="ECO:0000313" key="19">
    <source>
        <dbReference type="EMBL" id="OGG40516.1"/>
    </source>
</evidence>
<evidence type="ECO:0000256" key="3">
    <source>
        <dbReference type="ARBA" id="ARBA00009409"/>
    </source>
</evidence>
<name>A0A1F6BUA0_9BACT</name>
<evidence type="ECO:0000256" key="7">
    <source>
        <dbReference type="ARBA" id="ARBA00022771"/>
    </source>
</evidence>
<dbReference type="SUPFAM" id="SSF81624">
    <property type="entry name" value="N-terminal domain of MutM-like DNA repair proteins"/>
    <property type="match status" value="1"/>
</dbReference>
<dbReference type="CDD" id="cd08966">
    <property type="entry name" value="EcFpg-like_N"/>
    <property type="match status" value="1"/>
</dbReference>
<proteinExistence type="inferred from homology"/>
<dbReference type="SUPFAM" id="SSF57716">
    <property type="entry name" value="Glucocorticoid receptor-like (DNA-binding domain)"/>
    <property type="match status" value="1"/>
</dbReference>
<dbReference type="InterPro" id="IPR020629">
    <property type="entry name" value="FPG_Glyclase"/>
</dbReference>
<dbReference type="InterPro" id="IPR035937">
    <property type="entry name" value="FPG_N"/>
</dbReference>
<dbReference type="GO" id="GO:0140078">
    <property type="term" value="F:class I DNA-(apurinic or apyrimidinic site) endonuclease activity"/>
    <property type="evidence" value="ECO:0007669"/>
    <property type="project" value="UniProtKB-EC"/>
</dbReference>
<feature type="domain" description="Formamidopyrimidine-DNA glycosylase catalytic" evidence="18">
    <location>
        <begin position="2"/>
        <end position="149"/>
    </location>
</feature>
<keyword evidence="5" id="KW-0479">Metal-binding</keyword>
<dbReference type="Gene3D" id="3.20.190.10">
    <property type="entry name" value="MutM-like, N-terminal"/>
    <property type="match status" value="1"/>
</dbReference>
<evidence type="ECO:0000259" key="18">
    <source>
        <dbReference type="PROSITE" id="PS51068"/>
    </source>
</evidence>
<dbReference type="InterPro" id="IPR012319">
    <property type="entry name" value="FPG_cat"/>
</dbReference>
<feature type="domain" description="FPG-type" evidence="17">
    <location>
        <begin position="274"/>
        <end position="308"/>
    </location>
</feature>
<accession>A0A1F6BUA0</accession>
<dbReference type="EMBL" id="MFKG01000012">
    <property type="protein sequence ID" value="OGG40516.1"/>
    <property type="molecule type" value="Genomic_DNA"/>
</dbReference>
<evidence type="ECO:0000256" key="5">
    <source>
        <dbReference type="ARBA" id="ARBA00022723"/>
    </source>
</evidence>
<comment type="subunit">
    <text evidence="4">Monomer.</text>
</comment>
<keyword evidence="7 16" id="KW-0863">Zinc-finger</keyword>
<dbReference type="FunFam" id="1.10.8.50:FF:000003">
    <property type="entry name" value="Formamidopyrimidine-DNA glycosylase"/>
    <property type="match status" value="1"/>
</dbReference>
<comment type="catalytic activity">
    <reaction evidence="15">
        <text>2'-deoxyribonucleotide-(2'-deoxyribose 5'-phosphate)-2'-deoxyribonucleotide-DNA = a 3'-end 2'-deoxyribonucleotide-(2,3-dehydro-2,3-deoxyribose 5'-phosphate)-DNA + a 5'-end 5'-phospho-2'-deoxyribonucleoside-DNA + H(+)</text>
        <dbReference type="Rhea" id="RHEA:66592"/>
        <dbReference type="Rhea" id="RHEA-COMP:13180"/>
        <dbReference type="Rhea" id="RHEA-COMP:16897"/>
        <dbReference type="Rhea" id="RHEA-COMP:17067"/>
        <dbReference type="ChEBI" id="CHEBI:15378"/>
        <dbReference type="ChEBI" id="CHEBI:136412"/>
        <dbReference type="ChEBI" id="CHEBI:157695"/>
        <dbReference type="ChEBI" id="CHEBI:167181"/>
        <dbReference type="EC" id="4.2.99.18"/>
    </reaction>
</comment>
<dbReference type="InterPro" id="IPR015886">
    <property type="entry name" value="H2TH_FPG"/>
</dbReference>